<dbReference type="SMART" id="SM00091">
    <property type="entry name" value="PAS"/>
    <property type="match status" value="1"/>
</dbReference>
<evidence type="ECO:0000256" key="3">
    <source>
        <dbReference type="ARBA" id="ARBA00023163"/>
    </source>
</evidence>
<sequence>MNREVIWDEKTSYFRKIAEETKILGWITDSDGYAFYFSSAWRDFAGVDPALPVGFDWLSFVHPHDTARVRRKFFDANDSAAEYGVSYRMRTKAGNYQLVWGHGVPRLDDEGNFQGYLGMTQTMEAYRAKAEAIVEAGGLTLIKPLSERERQVMTMAAEGLSNIEISMALEISERTVETHVRHSVEKLGANNRVHAVAKAIRLSVL</sequence>
<gene>
    <name evidence="6" type="ORF">SAMN06295905_1313</name>
</gene>
<dbReference type="GO" id="GO:0006355">
    <property type="term" value="P:regulation of DNA-templated transcription"/>
    <property type="evidence" value="ECO:0007669"/>
    <property type="project" value="InterPro"/>
</dbReference>
<dbReference type="PANTHER" id="PTHR44688">
    <property type="entry name" value="DNA-BINDING TRANSCRIPTIONAL ACTIVATOR DEVR_DOSR"/>
    <property type="match status" value="1"/>
</dbReference>
<reference evidence="7" key="1">
    <citation type="submission" date="2017-04" db="EMBL/GenBank/DDBJ databases">
        <authorList>
            <person name="Varghese N."/>
            <person name="Submissions S."/>
        </authorList>
    </citation>
    <scope>NUCLEOTIDE SEQUENCE [LARGE SCALE GENOMIC DNA]</scope>
</reference>
<keyword evidence="2" id="KW-0238">DNA-binding</keyword>
<protein>
    <submittedName>
        <fullName evidence="6">PAS domain S-box-containing protein</fullName>
    </submittedName>
</protein>
<dbReference type="OrthoDB" id="3170288at2"/>
<dbReference type="SUPFAM" id="SSF46894">
    <property type="entry name" value="C-terminal effector domain of the bipartite response regulators"/>
    <property type="match status" value="1"/>
</dbReference>
<evidence type="ECO:0000313" key="7">
    <source>
        <dbReference type="Proteomes" id="UP000194474"/>
    </source>
</evidence>
<evidence type="ECO:0000256" key="2">
    <source>
        <dbReference type="ARBA" id="ARBA00023125"/>
    </source>
</evidence>
<dbReference type="GO" id="GO:0003677">
    <property type="term" value="F:DNA binding"/>
    <property type="evidence" value="ECO:0007669"/>
    <property type="project" value="UniProtKB-KW"/>
</dbReference>
<dbReference type="InterPro" id="IPR000014">
    <property type="entry name" value="PAS"/>
</dbReference>
<dbReference type="AlphaFoldDB" id="A0A1Y6EST2"/>
<dbReference type="Gene3D" id="1.10.10.10">
    <property type="entry name" value="Winged helix-like DNA-binding domain superfamily/Winged helix DNA-binding domain"/>
    <property type="match status" value="1"/>
</dbReference>
<dbReference type="PANTHER" id="PTHR44688:SF16">
    <property type="entry name" value="DNA-BINDING TRANSCRIPTIONAL ACTIVATOR DEVR_DOSR"/>
    <property type="match status" value="1"/>
</dbReference>
<evidence type="ECO:0000259" key="4">
    <source>
        <dbReference type="PROSITE" id="PS50043"/>
    </source>
</evidence>
<dbReference type="SMART" id="SM00421">
    <property type="entry name" value="HTH_LUXR"/>
    <property type="match status" value="1"/>
</dbReference>
<dbReference type="PROSITE" id="PS50112">
    <property type="entry name" value="PAS"/>
    <property type="match status" value="1"/>
</dbReference>
<dbReference type="InterPro" id="IPR000792">
    <property type="entry name" value="Tscrpt_reg_LuxR_C"/>
</dbReference>
<evidence type="ECO:0000256" key="1">
    <source>
        <dbReference type="ARBA" id="ARBA00023015"/>
    </source>
</evidence>
<dbReference type="EMBL" id="FXWK01000001">
    <property type="protein sequence ID" value="SMQ65774.1"/>
    <property type="molecule type" value="Genomic_DNA"/>
</dbReference>
<accession>A0A1Y6EST2</accession>
<organism evidence="6 7">
    <name type="scientific">Devosia lucknowensis</name>
    <dbReference type="NCBI Taxonomy" id="1096929"/>
    <lineage>
        <taxon>Bacteria</taxon>
        <taxon>Pseudomonadati</taxon>
        <taxon>Pseudomonadota</taxon>
        <taxon>Alphaproteobacteria</taxon>
        <taxon>Hyphomicrobiales</taxon>
        <taxon>Devosiaceae</taxon>
        <taxon>Devosia</taxon>
    </lineage>
</organism>
<dbReference type="NCBIfam" id="TIGR00229">
    <property type="entry name" value="sensory_box"/>
    <property type="match status" value="1"/>
</dbReference>
<dbReference type="InterPro" id="IPR036388">
    <property type="entry name" value="WH-like_DNA-bd_sf"/>
</dbReference>
<dbReference type="InterPro" id="IPR035965">
    <property type="entry name" value="PAS-like_dom_sf"/>
</dbReference>
<feature type="domain" description="PAS" evidence="5">
    <location>
        <begin position="10"/>
        <end position="80"/>
    </location>
</feature>
<dbReference type="CDD" id="cd00130">
    <property type="entry name" value="PAS"/>
    <property type="match status" value="1"/>
</dbReference>
<keyword evidence="1" id="KW-0805">Transcription regulation</keyword>
<proteinExistence type="predicted"/>
<dbReference type="SUPFAM" id="SSF55785">
    <property type="entry name" value="PYP-like sensor domain (PAS domain)"/>
    <property type="match status" value="1"/>
</dbReference>
<keyword evidence="3" id="KW-0804">Transcription</keyword>
<dbReference type="Gene3D" id="3.30.450.20">
    <property type="entry name" value="PAS domain"/>
    <property type="match status" value="1"/>
</dbReference>
<dbReference type="PROSITE" id="PS00622">
    <property type="entry name" value="HTH_LUXR_1"/>
    <property type="match status" value="1"/>
</dbReference>
<dbReference type="PROSITE" id="PS50043">
    <property type="entry name" value="HTH_LUXR_2"/>
    <property type="match status" value="1"/>
</dbReference>
<dbReference type="CDD" id="cd06170">
    <property type="entry name" value="LuxR_C_like"/>
    <property type="match status" value="1"/>
</dbReference>
<dbReference type="InterPro" id="IPR016032">
    <property type="entry name" value="Sig_transdc_resp-reg_C-effctor"/>
</dbReference>
<dbReference type="Pfam" id="PF00196">
    <property type="entry name" value="GerE"/>
    <property type="match status" value="1"/>
</dbReference>
<name>A0A1Y6EST2_9HYPH</name>
<evidence type="ECO:0000259" key="5">
    <source>
        <dbReference type="PROSITE" id="PS50112"/>
    </source>
</evidence>
<dbReference type="RefSeq" id="WP_086469649.1">
    <property type="nucleotide sequence ID" value="NZ_FXWK01000001.1"/>
</dbReference>
<dbReference type="InterPro" id="IPR013655">
    <property type="entry name" value="PAS_fold_3"/>
</dbReference>
<evidence type="ECO:0000313" key="6">
    <source>
        <dbReference type="EMBL" id="SMQ65774.1"/>
    </source>
</evidence>
<keyword evidence="7" id="KW-1185">Reference proteome</keyword>
<dbReference type="PRINTS" id="PR00038">
    <property type="entry name" value="HTHLUXR"/>
</dbReference>
<dbReference type="Pfam" id="PF08447">
    <property type="entry name" value="PAS_3"/>
    <property type="match status" value="1"/>
</dbReference>
<dbReference type="Proteomes" id="UP000194474">
    <property type="component" value="Unassembled WGS sequence"/>
</dbReference>
<feature type="domain" description="HTH luxR-type" evidence="4">
    <location>
        <begin position="138"/>
        <end position="203"/>
    </location>
</feature>